<evidence type="ECO:0000256" key="7">
    <source>
        <dbReference type="ARBA" id="ARBA00022840"/>
    </source>
</evidence>
<feature type="transmembrane region" description="Helical" evidence="11">
    <location>
        <begin position="88"/>
        <end position="106"/>
    </location>
</feature>
<feature type="domain" description="Sensor protein KdpD transmembrane" evidence="12">
    <location>
        <begin position="15"/>
        <end position="110"/>
    </location>
</feature>
<comment type="caution">
    <text evidence="13">The sequence shown here is derived from an EMBL/GenBank/DDBJ whole genome shotgun (WGS) entry which is preliminary data.</text>
</comment>
<evidence type="ECO:0000313" key="13">
    <source>
        <dbReference type="EMBL" id="TQF02856.1"/>
    </source>
</evidence>
<keyword evidence="9" id="KW-0902">Two-component regulatory system</keyword>
<accession>A0A540W1G7</accession>
<dbReference type="AlphaFoldDB" id="A0A540W1G7"/>
<keyword evidence="8 11" id="KW-1133">Transmembrane helix</keyword>
<name>A0A540W1G7_9ACTN</name>
<dbReference type="Pfam" id="PF13493">
    <property type="entry name" value="DUF4118"/>
    <property type="match status" value="1"/>
</dbReference>
<keyword evidence="7" id="KW-0067">ATP-binding</keyword>
<feature type="transmembrane region" description="Helical" evidence="11">
    <location>
        <begin position="6"/>
        <end position="27"/>
    </location>
</feature>
<dbReference type="GO" id="GO:0005524">
    <property type="term" value="F:ATP binding"/>
    <property type="evidence" value="ECO:0007669"/>
    <property type="project" value="UniProtKB-KW"/>
</dbReference>
<evidence type="ECO:0000256" key="5">
    <source>
        <dbReference type="ARBA" id="ARBA00022741"/>
    </source>
</evidence>
<gene>
    <name evidence="13" type="ORF">E6W39_12045</name>
</gene>
<evidence type="ECO:0000259" key="12">
    <source>
        <dbReference type="Pfam" id="PF13493"/>
    </source>
</evidence>
<evidence type="ECO:0000256" key="10">
    <source>
        <dbReference type="ARBA" id="ARBA00023136"/>
    </source>
</evidence>
<proteinExistence type="predicted"/>
<dbReference type="Gene3D" id="1.20.120.620">
    <property type="entry name" value="Backbone structure of the membrane domain of e. Coli histidine kinase receptor kdpd"/>
    <property type="match status" value="1"/>
</dbReference>
<dbReference type="Proteomes" id="UP000319103">
    <property type="component" value="Unassembled WGS sequence"/>
</dbReference>
<keyword evidence="4 11" id="KW-0812">Transmembrane</keyword>
<comment type="subcellular location">
    <subcellularLocation>
        <location evidence="1">Membrane</location>
        <topology evidence="1">Multi-pass membrane protein</topology>
    </subcellularLocation>
</comment>
<dbReference type="InterPro" id="IPR025201">
    <property type="entry name" value="KdpD_TM"/>
</dbReference>
<dbReference type="GO" id="GO:0016020">
    <property type="term" value="C:membrane"/>
    <property type="evidence" value="ECO:0007669"/>
    <property type="project" value="UniProtKB-SubCell"/>
</dbReference>
<keyword evidence="10 11" id="KW-0472">Membrane</keyword>
<feature type="transmembrane region" description="Helical" evidence="11">
    <location>
        <begin position="39"/>
        <end position="68"/>
    </location>
</feature>
<keyword evidence="14" id="KW-1185">Reference proteome</keyword>
<evidence type="ECO:0000313" key="14">
    <source>
        <dbReference type="Proteomes" id="UP000319103"/>
    </source>
</evidence>
<dbReference type="GO" id="GO:0000160">
    <property type="term" value="P:phosphorelay signal transduction system"/>
    <property type="evidence" value="ECO:0007669"/>
    <property type="project" value="UniProtKB-KW"/>
</dbReference>
<reference evidence="13 14" key="1">
    <citation type="submission" date="2019-06" db="EMBL/GenBank/DDBJ databases">
        <title>Description of Kitasatospora acidophila sp. nov. isolated from pine grove soil, and reclassification of Streptomyces novaecaesareae to Kitasatospora novaeceasareae comb. nov.</title>
        <authorList>
            <person name="Kim M.J."/>
        </authorList>
    </citation>
    <scope>NUCLEOTIDE SEQUENCE [LARGE SCALE GENOMIC DNA]</scope>
    <source>
        <strain evidence="13 14">MMS16-CNU292</strain>
    </source>
</reference>
<dbReference type="OrthoDB" id="3696881at2"/>
<keyword evidence="2" id="KW-0597">Phosphoprotein</keyword>
<dbReference type="InterPro" id="IPR038318">
    <property type="entry name" value="KdpD_sf"/>
</dbReference>
<evidence type="ECO:0000256" key="4">
    <source>
        <dbReference type="ARBA" id="ARBA00022692"/>
    </source>
</evidence>
<evidence type="ECO:0000256" key="9">
    <source>
        <dbReference type="ARBA" id="ARBA00023012"/>
    </source>
</evidence>
<evidence type="ECO:0000256" key="2">
    <source>
        <dbReference type="ARBA" id="ARBA00022553"/>
    </source>
</evidence>
<keyword evidence="3" id="KW-0808">Transferase</keyword>
<keyword evidence="6" id="KW-0418">Kinase</keyword>
<organism evidence="13 14">
    <name type="scientific">Kitasatospora acidiphila</name>
    <dbReference type="NCBI Taxonomy" id="2567942"/>
    <lineage>
        <taxon>Bacteria</taxon>
        <taxon>Bacillati</taxon>
        <taxon>Actinomycetota</taxon>
        <taxon>Actinomycetes</taxon>
        <taxon>Kitasatosporales</taxon>
        <taxon>Streptomycetaceae</taxon>
        <taxon>Kitasatospora</taxon>
    </lineage>
</organism>
<evidence type="ECO:0000256" key="11">
    <source>
        <dbReference type="SAM" id="Phobius"/>
    </source>
</evidence>
<keyword evidence="5" id="KW-0547">Nucleotide-binding</keyword>
<evidence type="ECO:0000256" key="8">
    <source>
        <dbReference type="ARBA" id="ARBA00022989"/>
    </source>
</evidence>
<sequence>MRRYTTTGPLSLIGAALAPLVLSAVLLPLRGHLANTNVALLLVVAIVAVAAFGHRLAGAVAALSAAVWFDFFFTRPYEQFAISRSSDIVTAALLLAVGLAASQLAAKARKFEVVAITDAGYLTRIHETAARARSANSAPAVVDYVRAQLMDLLQLRGCRFEFGSLLGHPPRLEEDGSIAVGRKVWDTDVLGMPAEEVELRVYGNGRYVGRFMLDPVPGSMPSRQTLVVAVTLADQAGAAIGSLSRTTAAA</sequence>
<dbReference type="EMBL" id="VIGB01000003">
    <property type="protein sequence ID" value="TQF02856.1"/>
    <property type="molecule type" value="Genomic_DNA"/>
</dbReference>
<evidence type="ECO:0000256" key="1">
    <source>
        <dbReference type="ARBA" id="ARBA00004141"/>
    </source>
</evidence>
<protein>
    <submittedName>
        <fullName evidence="13">DUF4118 domain-containing protein</fullName>
    </submittedName>
</protein>
<dbReference type="RefSeq" id="WP_141633546.1">
    <property type="nucleotide sequence ID" value="NZ_VIGB01000003.1"/>
</dbReference>
<dbReference type="GO" id="GO:0016301">
    <property type="term" value="F:kinase activity"/>
    <property type="evidence" value="ECO:0007669"/>
    <property type="project" value="UniProtKB-KW"/>
</dbReference>
<evidence type="ECO:0000256" key="3">
    <source>
        <dbReference type="ARBA" id="ARBA00022679"/>
    </source>
</evidence>
<evidence type="ECO:0000256" key="6">
    <source>
        <dbReference type="ARBA" id="ARBA00022777"/>
    </source>
</evidence>